<protein>
    <submittedName>
        <fullName evidence="1">Uncharacterized protein</fullName>
    </submittedName>
</protein>
<evidence type="ECO:0000313" key="2">
    <source>
        <dbReference type="Proteomes" id="UP000188268"/>
    </source>
</evidence>
<organism evidence="1 2">
    <name type="scientific">Corchorus capsularis</name>
    <name type="common">Jute</name>
    <dbReference type="NCBI Taxonomy" id="210143"/>
    <lineage>
        <taxon>Eukaryota</taxon>
        <taxon>Viridiplantae</taxon>
        <taxon>Streptophyta</taxon>
        <taxon>Embryophyta</taxon>
        <taxon>Tracheophyta</taxon>
        <taxon>Spermatophyta</taxon>
        <taxon>Magnoliopsida</taxon>
        <taxon>eudicotyledons</taxon>
        <taxon>Gunneridae</taxon>
        <taxon>Pentapetalae</taxon>
        <taxon>rosids</taxon>
        <taxon>malvids</taxon>
        <taxon>Malvales</taxon>
        <taxon>Malvaceae</taxon>
        <taxon>Grewioideae</taxon>
        <taxon>Apeibeae</taxon>
        <taxon>Corchorus</taxon>
    </lineage>
</organism>
<name>A0A1R3ITB3_COCAP</name>
<reference evidence="1 2" key="1">
    <citation type="submission" date="2013-09" db="EMBL/GenBank/DDBJ databases">
        <title>Corchorus capsularis genome sequencing.</title>
        <authorList>
            <person name="Alam M."/>
            <person name="Haque M.S."/>
            <person name="Islam M.S."/>
            <person name="Emdad E.M."/>
            <person name="Islam M.M."/>
            <person name="Ahmed B."/>
            <person name="Halim A."/>
            <person name="Hossen Q.M.M."/>
            <person name="Hossain M.Z."/>
            <person name="Ahmed R."/>
            <person name="Khan M.M."/>
            <person name="Islam R."/>
            <person name="Rashid M.M."/>
            <person name="Khan S.A."/>
            <person name="Rahman M.S."/>
            <person name="Alam M."/>
        </authorList>
    </citation>
    <scope>NUCLEOTIDE SEQUENCE [LARGE SCALE GENOMIC DNA]</scope>
    <source>
        <strain evidence="2">cv. CVL-1</strain>
        <tissue evidence="1">Whole seedling</tissue>
    </source>
</reference>
<comment type="caution">
    <text evidence="1">The sequence shown here is derived from an EMBL/GenBank/DDBJ whole genome shotgun (WGS) entry which is preliminary data.</text>
</comment>
<dbReference type="Proteomes" id="UP000188268">
    <property type="component" value="Unassembled WGS sequence"/>
</dbReference>
<keyword evidence="2" id="KW-1185">Reference proteome</keyword>
<proteinExistence type="predicted"/>
<accession>A0A1R3ITB3</accession>
<dbReference type="EMBL" id="AWWV01009554">
    <property type="protein sequence ID" value="OMO85806.1"/>
    <property type="molecule type" value="Genomic_DNA"/>
</dbReference>
<dbReference type="Gramene" id="OMO85806">
    <property type="protein sequence ID" value="OMO85806"/>
    <property type="gene ID" value="CCACVL1_09993"/>
</dbReference>
<gene>
    <name evidence="1" type="ORF">CCACVL1_09993</name>
</gene>
<dbReference type="AlphaFoldDB" id="A0A1R3ITB3"/>
<sequence>MAKSTYIHPASIFFSSSSRCPHFNFKLKARVDFGRNQLTSTSKNRNPSTPFIFLRFRRLPLWALSLLEEQCKAPITKLRGASL</sequence>
<evidence type="ECO:0000313" key="1">
    <source>
        <dbReference type="EMBL" id="OMO85806.1"/>
    </source>
</evidence>